<keyword evidence="2" id="KW-1185">Reference proteome</keyword>
<dbReference type="EMBL" id="CP007142">
    <property type="protein sequence ID" value="AJQ94734.1"/>
    <property type="molecule type" value="Genomic_DNA"/>
</dbReference>
<dbReference type="RefSeq" id="WP_281176353.1">
    <property type="nucleotide sequence ID" value="NZ_CP007142.1"/>
</dbReference>
<dbReference type="AlphaFoldDB" id="A0A0C5VWD5"/>
<dbReference type="HOGENOM" id="CLU_3270777_0_0_6"/>
<dbReference type="Proteomes" id="UP000032266">
    <property type="component" value="Chromosome"/>
</dbReference>
<evidence type="ECO:0000313" key="2">
    <source>
        <dbReference type="Proteomes" id="UP000032266"/>
    </source>
</evidence>
<gene>
    <name evidence="1" type="ORF">YC6258_02696</name>
</gene>
<sequence length="41" mass="4809">MKQISKKIIRKIRPNKEKVAAAKLMFCNYANNYYGDQLCSK</sequence>
<dbReference type="KEGG" id="gsn:YC6258_02696"/>
<proteinExistence type="predicted"/>
<dbReference type="STRING" id="1445510.YC6258_02696"/>
<organism evidence="1 2">
    <name type="scientific">Gynuella sunshinyii YC6258</name>
    <dbReference type="NCBI Taxonomy" id="1445510"/>
    <lineage>
        <taxon>Bacteria</taxon>
        <taxon>Pseudomonadati</taxon>
        <taxon>Pseudomonadota</taxon>
        <taxon>Gammaproteobacteria</taxon>
        <taxon>Oceanospirillales</taxon>
        <taxon>Saccharospirillaceae</taxon>
        <taxon>Gynuella</taxon>
    </lineage>
</organism>
<accession>A0A0C5VWD5</accession>
<evidence type="ECO:0000313" key="1">
    <source>
        <dbReference type="EMBL" id="AJQ94734.1"/>
    </source>
</evidence>
<protein>
    <submittedName>
        <fullName evidence="1">Uncharacterized protein</fullName>
    </submittedName>
</protein>
<name>A0A0C5VWD5_9GAMM</name>
<reference evidence="1 2" key="1">
    <citation type="submission" date="2014-01" db="EMBL/GenBank/DDBJ databases">
        <title>Full genme sequencing of cellulolytic bacterium Gynuella sunshinyii YC6258T gen. nov., sp. nov.</title>
        <authorList>
            <person name="Khan H."/>
            <person name="Chung E.J."/>
            <person name="Chung Y.R."/>
        </authorList>
    </citation>
    <scope>NUCLEOTIDE SEQUENCE [LARGE SCALE GENOMIC DNA]</scope>
    <source>
        <strain evidence="1 2">YC6258</strain>
    </source>
</reference>